<dbReference type="Pfam" id="PF00571">
    <property type="entry name" value="CBS"/>
    <property type="match status" value="2"/>
</dbReference>
<keyword evidence="2" id="KW-0129">CBS domain</keyword>
<dbReference type="Pfam" id="PF03445">
    <property type="entry name" value="DUF294"/>
    <property type="match status" value="1"/>
</dbReference>
<comment type="caution">
    <text evidence="5">The sequence shown here is derived from an EMBL/GenBank/DDBJ whole genome shotgun (WGS) entry which is preliminary data.</text>
</comment>
<evidence type="ECO:0000256" key="1">
    <source>
        <dbReference type="ARBA" id="ARBA00022737"/>
    </source>
</evidence>
<dbReference type="SMART" id="SM00100">
    <property type="entry name" value="cNMP"/>
    <property type="match status" value="1"/>
</dbReference>
<accession>A0A2N3KWY7</accession>
<dbReference type="InterPro" id="IPR005105">
    <property type="entry name" value="GlnD_Uridyltrans_N"/>
</dbReference>
<evidence type="ECO:0000259" key="3">
    <source>
        <dbReference type="PROSITE" id="PS50042"/>
    </source>
</evidence>
<evidence type="ECO:0000313" key="6">
    <source>
        <dbReference type="Proteomes" id="UP000233597"/>
    </source>
</evidence>
<dbReference type="SUPFAM" id="SSF51206">
    <property type="entry name" value="cAMP-binding domain-like"/>
    <property type="match status" value="1"/>
</dbReference>
<dbReference type="InterPro" id="IPR000644">
    <property type="entry name" value="CBS_dom"/>
</dbReference>
<dbReference type="CDD" id="cd04587">
    <property type="entry name" value="CBS_pair_CAP-ED_NT_Pol-beta-like_DUF294_assoc"/>
    <property type="match status" value="1"/>
</dbReference>
<reference evidence="5 6" key="1">
    <citation type="submission" date="2017-09" db="EMBL/GenBank/DDBJ databases">
        <title>Biodiversity and function of Thalassospira species in the particle-attached aromatic-hydrocarbon-degrading consortia from the surface seawater of the South China Sea.</title>
        <authorList>
            <person name="Dong C."/>
            <person name="Liu R."/>
            <person name="Shao Z."/>
        </authorList>
    </citation>
    <scope>NUCLEOTIDE SEQUENCE [LARGE SCALE GENOMIC DNA]</scope>
    <source>
        <strain evidence="5 6">CSC1P2</strain>
    </source>
</reference>
<keyword evidence="1" id="KW-0677">Repeat</keyword>
<dbReference type="InterPro" id="IPR046342">
    <property type="entry name" value="CBS_dom_sf"/>
</dbReference>
<dbReference type="CDD" id="cd05401">
    <property type="entry name" value="NT_GlnE_GlnD_like"/>
    <property type="match status" value="1"/>
</dbReference>
<dbReference type="Gene3D" id="2.60.120.10">
    <property type="entry name" value="Jelly Rolls"/>
    <property type="match status" value="1"/>
</dbReference>
<feature type="domain" description="CBS" evidence="4">
    <location>
        <begin position="160"/>
        <end position="217"/>
    </location>
</feature>
<dbReference type="InterPro" id="IPR018490">
    <property type="entry name" value="cNMP-bd_dom_sf"/>
</dbReference>
<dbReference type="PANTHER" id="PTHR48108:SF31">
    <property type="entry name" value="CBS DOMAIN AND CYCLIC NUCLEOTIDE-REGULATED NUCLEOTIDYLTRANSFERASE"/>
    <property type="match status" value="1"/>
</dbReference>
<feature type="domain" description="Cyclic nucleotide-binding" evidence="3">
    <location>
        <begin position="17"/>
        <end position="115"/>
    </location>
</feature>
<dbReference type="Pfam" id="PF00027">
    <property type="entry name" value="cNMP_binding"/>
    <property type="match status" value="1"/>
</dbReference>
<gene>
    <name evidence="5" type="ORF">COO20_06285</name>
</gene>
<organism evidence="5 6">
    <name type="scientific">Thalassospira marina</name>
    <dbReference type="NCBI Taxonomy" id="2048283"/>
    <lineage>
        <taxon>Bacteria</taxon>
        <taxon>Pseudomonadati</taxon>
        <taxon>Pseudomonadota</taxon>
        <taxon>Alphaproteobacteria</taxon>
        <taxon>Rhodospirillales</taxon>
        <taxon>Thalassospiraceae</taxon>
        <taxon>Thalassospira</taxon>
    </lineage>
</organism>
<sequence length="624" mass="69192">MSLELKDIRDFLAAHHPFDLLPESDLDQIPGRLTARYFRKGSVILQPDITCLHLHIVRTGAVETHSPDGQLLARLSEGECFGVRAMFRGGKAANRITAIEDTLVYQLPESDFHELARQHPQFAYFFELMGGARLRGGMQMAEERDEDQLKLMSLQVGDLIARDVVSLPQTATLRDVGQHMSRERVSCLLLTDENGKVSGIVTDRDLRNRVVAQGLDYATPVSEVMTANPISITPDAYAFDALLTMTRHNIRHLPVVANGADTPVGVITTTNLLMRQSLSAVYMAGQISKMDNAGDMAGVIAQIPELLRQLIDAGATSQNAGHIVTTLADTVTSRLLELAEKKFGPPPVPYVWLAGGSQGRQEQTAISDQDNCLMMDDAFDPTQHGDYFRNLAEFVCDGLNTAGYVYCPGEMMAKTEKWRQPVATWRQYFTNWIQSPEPKALMLCSVWFDLRPIYGKAALYEQLHRQILTMASGNRIFLAFMVGNAQTHQVPLGFFRNFVMIRGGEHDRTLDMKHNGVVPIVDIARIHALGNGISAVNTTSRLQAAIHTTSISAQGARDLMDAYEFISITRLKHQVAQIRSGERPDNFLHPESLSAFERSHLKDAFNVIKTLQSALESSFGKSGT</sequence>
<dbReference type="GO" id="GO:0008773">
    <property type="term" value="F:[protein-PII] uridylyltransferase activity"/>
    <property type="evidence" value="ECO:0007669"/>
    <property type="project" value="InterPro"/>
</dbReference>
<evidence type="ECO:0000259" key="4">
    <source>
        <dbReference type="PROSITE" id="PS51371"/>
    </source>
</evidence>
<dbReference type="OrthoDB" id="9808528at2"/>
<dbReference type="Proteomes" id="UP000233597">
    <property type="component" value="Unassembled WGS sequence"/>
</dbReference>
<dbReference type="Pfam" id="PF10335">
    <property type="entry name" value="DUF294_C"/>
    <property type="match status" value="1"/>
</dbReference>
<dbReference type="Gene3D" id="3.10.580.10">
    <property type="entry name" value="CBS-domain"/>
    <property type="match status" value="1"/>
</dbReference>
<evidence type="ECO:0000256" key="2">
    <source>
        <dbReference type="PROSITE-ProRule" id="PRU00703"/>
    </source>
</evidence>
<dbReference type="SMART" id="SM00116">
    <property type="entry name" value="CBS"/>
    <property type="match status" value="2"/>
</dbReference>
<dbReference type="EMBL" id="NWTK01000003">
    <property type="protein sequence ID" value="PKR54993.1"/>
    <property type="molecule type" value="Genomic_DNA"/>
</dbReference>
<dbReference type="RefSeq" id="WP_101264835.1">
    <property type="nucleotide sequence ID" value="NZ_NWTK01000003.1"/>
</dbReference>
<dbReference type="SUPFAM" id="SSF54631">
    <property type="entry name" value="CBS-domain pair"/>
    <property type="match status" value="1"/>
</dbReference>
<dbReference type="InterPro" id="IPR051462">
    <property type="entry name" value="CBS_domain-containing"/>
</dbReference>
<proteinExistence type="predicted"/>
<feature type="domain" description="CBS" evidence="4">
    <location>
        <begin position="225"/>
        <end position="283"/>
    </location>
</feature>
<dbReference type="PROSITE" id="PS50042">
    <property type="entry name" value="CNMP_BINDING_3"/>
    <property type="match status" value="1"/>
</dbReference>
<dbReference type="AlphaFoldDB" id="A0A2N3KWY7"/>
<dbReference type="PROSITE" id="PS51371">
    <property type="entry name" value="CBS"/>
    <property type="match status" value="2"/>
</dbReference>
<dbReference type="PANTHER" id="PTHR48108">
    <property type="entry name" value="CBS DOMAIN-CONTAINING PROTEIN CBSX2, CHLOROPLASTIC"/>
    <property type="match status" value="1"/>
</dbReference>
<dbReference type="InterPro" id="IPR000595">
    <property type="entry name" value="cNMP-bd_dom"/>
</dbReference>
<name>A0A2N3KWY7_9PROT</name>
<evidence type="ECO:0000313" key="5">
    <source>
        <dbReference type="EMBL" id="PKR54993.1"/>
    </source>
</evidence>
<dbReference type="InterPro" id="IPR018821">
    <property type="entry name" value="DUF294_put_nucleoTrafse_sb-bd"/>
</dbReference>
<dbReference type="CDD" id="cd00038">
    <property type="entry name" value="CAP_ED"/>
    <property type="match status" value="1"/>
</dbReference>
<protein>
    <submittedName>
        <fullName evidence="5">Cyclic nucleotide-binding protein</fullName>
    </submittedName>
</protein>
<dbReference type="InterPro" id="IPR014710">
    <property type="entry name" value="RmlC-like_jellyroll"/>
</dbReference>